<dbReference type="GO" id="GO:0005524">
    <property type="term" value="F:ATP binding"/>
    <property type="evidence" value="ECO:0007669"/>
    <property type="project" value="UniProtKB-UniRule"/>
</dbReference>
<dbReference type="Gene3D" id="3.40.850.10">
    <property type="entry name" value="Kinesin motor domain"/>
    <property type="match status" value="1"/>
</dbReference>
<evidence type="ECO:0000256" key="5">
    <source>
        <dbReference type="ARBA" id="ARBA00022701"/>
    </source>
</evidence>
<dbReference type="Pfam" id="PF00225">
    <property type="entry name" value="Kinesin"/>
    <property type="match status" value="1"/>
</dbReference>
<comment type="subcellular location">
    <subcellularLocation>
        <location evidence="1">Cytoplasm</location>
        <location evidence="1">Cytoskeleton</location>
    </subcellularLocation>
</comment>
<evidence type="ECO:0000256" key="16">
    <source>
        <dbReference type="SAM" id="Coils"/>
    </source>
</evidence>
<organism evidence="18 19">
    <name type="scientific">Varroa destructor</name>
    <name type="common">Honeybee mite</name>
    <dbReference type="NCBI Taxonomy" id="109461"/>
    <lineage>
        <taxon>Eukaryota</taxon>
        <taxon>Metazoa</taxon>
        <taxon>Ecdysozoa</taxon>
        <taxon>Arthropoda</taxon>
        <taxon>Chelicerata</taxon>
        <taxon>Arachnida</taxon>
        <taxon>Acari</taxon>
        <taxon>Parasitiformes</taxon>
        <taxon>Mesostigmata</taxon>
        <taxon>Gamasina</taxon>
        <taxon>Dermanyssoidea</taxon>
        <taxon>Varroidae</taxon>
        <taxon>Varroa</taxon>
    </lineage>
</organism>
<dbReference type="PANTHER" id="PTHR47970:SF12">
    <property type="entry name" value="KINESIN FAMILY MEMBER 11"/>
    <property type="match status" value="1"/>
</dbReference>
<dbReference type="AlphaFoldDB" id="A0A7M7JTB8"/>
<dbReference type="InterPro" id="IPR019821">
    <property type="entry name" value="Kinesin_motor_CS"/>
</dbReference>
<reference evidence="18" key="1">
    <citation type="submission" date="2021-01" db="UniProtKB">
        <authorList>
            <consortium name="EnsemblMetazoa"/>
        </authorList>
    </citation>
    <scope>IDENTIFICATION</scope>
</reference>
<dbReference type="GO" id="GO:0051231">
    <property type="term" value="P:spindle elongation"/>
    <property type="evidence" value="ECO:0007669"/>
    <property type="project" value="TreeGrafter"/>
</dbReference>
<keyword evidence="5 15" id="KW-0493">Microtubule</keyword>
<evidence type="ECO:0000256" key="6">
    <source>
        <dbReference type="ARBA" id="ARBA00022741"/>
    </source>
</evidence>
<name>A0A7M7JTB8_VARDE</name>
<keyword evidence="19" id="KW-1185">Reference proteome</keyword>
<dbReference type="GO" id="GO:0008574">
    <property type="term" value="F:plus-end-directed microtubule motor activity"/>
    <property type="evidence" value="ECO:0007669"/>
    <property type="project" value="TreeGrafter"/>
</dbReference>
<dbReference type="GO" id="GO:0005876">
    <property type="term" value="C:spindle microtubule"/>
    <property type="evidence" value="ECO:0007669"/>
    <property type="project" value="TreeGrafter"/>
</dbReference>
<dbReference type="GO" id="GO:0090307">
    <property type="term" value="P:mitotic spindle assembly"/>
    <property type="evidence" value="ECO:0007669"/>
    <property type="project" value="TreeGrafter"/>
</dbReference>
<keyword evidence="12" id="KW-0131">Cell cycle</keyword>
<keyword evidence="11" id="KW-0206">Cytoskeleton</keyword>
<dbReference type="RefSeq" id="XP_022656815.1">
    <property type="nucleotide sequence ID" value="XM_022801080.1"/>
</dbReference>
<dbReference type="GO" id="GO:0007018">
    <property type="term" value="P:microtubule-based movement"/>
    <property type="evidence" value="ECO:0007669"/>
    <property type="project" value="InterPro"/>
</dbReference>
<dbReference type="GO" id="GO:0008017">
    <property type="term" value="F:microtubule binding"/>
    <property type="evidence" value="ECO:0007669"/>
    <property type="project" value="InterPro"/>
</dbReference>
<evidence type="ECO:0000313" key="19">
    <source>
        <dbReference type="Proteomes" id="UP000594260"/>
    </source>
</evidence>
<keyword evidence="3" id="KW-0597">Phosphoprotein</keyword>
<dbReference type="EnsemblMetazoa" id="XM_022801080">
    <property type="protein sequence ID" value="XP_022656815"/>
    <property type="gene ID" value="LOC111248567"/>
</dbReference>
<evidence type="ECO:0000313" key="18">
    <source>
        <dbReference type="EnsemblMetazoa" id="XP_022656815"/>
    </source>
</evidence>
<accession>A0A7M7JTB8</accession>
<dbReference type="KEGG" id="vde:111248567"/>
<keyword evidence="9 16" id="KW-0175">Coiled coil</keyword>
<dbReference type="GO" id="GO:0005634">
    <property type="term" value="C:nucleus"/>
    <property type="evidence" value="ECO:0007669"/>
    <property type="project" value="TreeGrafter"/>
</dbReference>
<dbReference type="InterPro" id="IPR001752">
    <property type="entry name" value="Kinesin_motor_dom"/>
</dbReference>
<evidence type="ECO:0000256" key="12">
    <source>
        <dbReference type="ARBA" id="ARBA00023306"/>
    </source>
</evidence>
<keyword evidence="8 14" id="KW-0067">ATP-binding</keyword>
<dbReference type="SUPFAM" id="SSF52540">
    <property type="entry name" value="P-loop containing nucleoside triphosphate hydrolases"/>
    <property type="match status" value="1"/>
</dbReference>
<dbReference type="CDD" id="cd01364">
    <property type="entry name" value="KISc_BimC_Eg5"/>
    <property type="match status" value="1"/>
</dbReference>
<evidence type="ECO:0000256" key="15">
    <source>
        <dbReference type="RuleBase" id="RU000394"/>
    </source>
</evidence>
<evidence type="ECO:0000256" key="2">
    <source>
        <dbReference type="ARBA" id="ARBA00022490"/>
    </source>
</evidence>
<evidence type="ECO:0000256" key="8">
    <source>
        <dbReference type="ARBA" id="ARBA00022840"/>
    </source>
</evidence>
<dbReference type="PRINTS" id="PR00380">
    <property type="entry name" value="KINESINHEAVY"/>
</dbReference>
<keyword evidence="7" id="KW-0498">Mitosis</keyword>
<dbReference type="FunFam" id="3.40.850.10:FF:000051">
    <property type="entry name" value="Kinesin-like protein bimC"/>
    <property type="match status" value="1"/>
</dbReference>
<dbReference type="InterPro" id="IPR025901">
    <property type="entry name" value="Kinesin-assoc_MT-bd_dom"/>
</dbReference>
<feature type="domain" description="Kinesin motor" evidence="17">
    <location>
        <begin position="25"/>
        <end position="357"/>
    </location>
</feature>
<protein>
    <recommendedName>
        <fullName evidence="15">Kinesin-like protein</fullName>
    </recommendedName>
</protein>
<evidence type="ECO:0000256" key="13">
    <source>
        <dbReference type="ARBA" id="ARBA00034704"/>
    </source>
</evidence>
<dbReference type="PROSITE" id="PS00411">
    <property type="entry name" value="KINESIN_MOTOR_1"/>
    <property type="match status" value="1"/>
</dbReference>
<evidence type="ECO:0000259" key="17">
    <source>
        <dbReference type="PROSITE" id="PS50067"/>
    </source>
</evidence>
<evidence type="ECO:0000256" key="11">
    <source>
        <dbReference type="ARBA" id="ARBA00023212"/>
    </source>
</evidence>
<feature type="binding site" evidence="14">
    <location>
        <begin position="106"/>
        <end position="113"/>
    </location>
    <ligand>
        <name>ATP</name>
        <dbReference type="ChEBI" id="CHEBI:30616"/>
    </ligand>
</feature>
<dbReference type="InterPro" id="IPR027417">
    <property type="entry name" value="P-loop_NTPase"/>
</dbReference>
<feature type="coiled-coil region" evidence="16">
    <location>
        <begin position="648"/>
        <end position="675"/>
    </location>
</feature>
<feature type="coiled-coil region" evidence="16">
    <location>
        <begin position="862"/>
        <end position="889"/>
    </location>
</feature>
<evidence type="ECO:0000256" key="4">
    <source>
        <dbReference type="ARBA" id="ARBA00022618"/>
    </source>
</evidence>
<evidence type="ECO:0000256" key="7">
    <source>
        <dbReference type="ARBA" id="ARBA00022776"/>
    </source>
</evidence>
<feature type="coiled-coil region" evidence="16">
    <location>
        <begin position="373"/>
        <end position="472"/>
    </location>
</feature>
<comment type="similarity">
    <text evidence="13">Belongs to the TRAFAC class myosin-kinesin ATPase superfamily. Kinesin family. KIN-5/BimC subfamily.</text>
</comment>
<evidence type="ECO:0000256" key="14">
    <source>
        <dbReference type="PROSITE-ProRule" id="PRU00283"/>
    </source>
</evidence>
<dbReference type="InterPro" id="IPR047241">
    <property type="entry name" value="KIF11-like_kin_motor_dom"/>
</dbReference>
<evidence type="ECO:0000256" key="10">
    <source>
        <dbReference type="ARBA" id="ARBA00023175"/>
    </source>
</evidence>
<sequence length="979" mass="109947">MESRGQERNSFKMSKNSIQGEKNQNIKVYVRCRPVNDQERKARSPMCVDMHESRRAVTVKSHHDKTFTFDGIFGKDSSQIDVYKTVVQPLISEVLQGYNCTVFAYGQTGTGKTYTMEGVRSEQLLSWQHDPHAGIVPRALHQIFSEAGDPGLTIIKVSFLELYNEELFDLLGSGDHNTKLKIFEDSSAKGSVVVRGLEEAIVRDRQEVYALMERGASRRQVAATLMNASSSRSHTIFTITVISKDTTDNGEGLMRTGKLNLVDLAGSENIGRSGAQDKRAREAGNINQSLLTLGRVITALVERTPHVPYRESKLTRLLQDSLGGRTKTSIIATVSPAQVNIEETLSTLEYAFRAKNITNRPEVNQKLCKEVVLKHMTDELEQLRRDLIACREKNGFYIDETNYREMQNRLDLQSEELQKKAQDAIESAERIDLLKTQINEINYLFEEAQHKLEQKTQEMHRVQSRLKEVNYNYTGAKVLVKAHKITEEKLHEDATKMMQCLKMASTDAKLLHDKVQRQNDIARHNASVVEKLMGVLSSSLDSSLRGVDNAFSSLSSVSDLGKDAIQSLMEEGRLLRETDCVVGHIVRTQEKRRAEFLANLIEIERRAGDISAALPKHKDQLINSVDEAYNKIKEAIAGHVVSEVRKIRKQAEDGIDNLVKMLNDLKSSAELLQETVGKEMFQLDTRTTEMATSTLKATASSKKLIVERCDQMEEFIREMDALRSKMVSAVGDLRALPFVQDEISATAENISKEVSRRTQTITGAVSTYKDNVSKECDSAAKKTLALKDDMTDSENNLEKSAVDSMSQHGTDLNMCTKQMCLAFSKTIEGVDDIKKMVVSESKKVHASVPSERRSVVALCEKVADTASQVKTTEKKLRELKEEALKSLRENVKMCKPTGLTPMKRVYDAPRKIASTQPADILLNRLQARYEQASPEERCQLDEGHSLLLDISASPEMLALTDDSFIEIDEQNKENHVGFE</sequence>
<dbReference type="Pfam" id="PF13931">
    <property type="entry name" value="Microtub_bind"/>
    <property type="match status" value="1"/>
</dbReference>
<dbReference type="InterPro" id="IPR036961">
    <property type="entry name" value="Kinesin_motor_dom_sf"/>
</dbReference>
<dbReference type="GeneID" id="111248567"/>
<evidence type="ECO:0000256" key="3">
    <source>
        <dbReference type="ARBA" id="ARBA00022553"/>
    </source>
</evidence>
<dbReference type="InParanoid" id="A0A7M7JTB8"/>
<dbReference type="InterPro" id="IPR047149">
    <property type="entry name" value="KIF11-like"/>
</dbReference>
<dbReference type="Proteomes" id="UP000594260">
    <property type="component" value="Unplaced"/>
</dbReference>
<dbReference type="FunCoup" id="A0A7M7JTB8">
    <property type="interactions" value="602"/>
</dbReference>
<keyword evidence="4" id="KW-0132">Cell division</keyword>
<evidence type="ECO:0000256" key="9">
    <source>
        <dbReference type="ARBA" id="ARBA00023054"/>
    </source>
</evidence>
<dbReference type="PANTHER" id="PTHR47970">
    <property type="entry name" value="KINESIN-LIKE PROTEIN KIF11"/>
    <property type="match status" value="1"/>
</dbReference>
<evidence type="ECO:0000256" key="1">
    <source>
        <dbReference type="ARBA" id="ARBA00004245"/>
    </source>
</evidence>
<keyword evidence="10 14" id="KW-0505">Motor protein</keyword>
<keyword evidence="2" id="KW-0963">Cytoplasm</keyword>
<proteinExistence type="inferred from homology"/>
<dbReference type="GO" id="GO:0072686">
    <property type="term" value="C:mitotic spindle"/>
    <property type="evidence" value="ECO:0007669"/>
    <property type="project" value="TreeGrafter"/>
</dbReference>
<keyword evidence="6 14" id="KW-0547">Nucleotide-binding</keyword>
<dbReference type="GO" id="GO:0051301">
    <property type="term" value="P:cell division"/>
    <property type="evidence" value="ECO:0007669"/>
    <property type="project" value="UniProtKB-KW"/>
</dbReference>
<dbReference type="OMA" id="MCEERIA"/>
<dbReference type="OrthoDB" id="3176171at2759"/>
<dbReference type="SMART" id="SM00129">
    <property type="entry name" value="KISc"/>
    <property type="match status" value="1"/>
</dbReference>
<dbReference type="PROSITE" id="PS50067">
    <property type="entry name" value="KINESIN_MOTOR_2"/>
    <property type="match status" value="1"/>
</dbReference>